<accession>A0A380RWE9</accession>
<dbReference type="GO" id="GO:0016787">
    <property type="term" value="F:hydrolase activity"/>
    <property type="evidence" value="ECO:0007669"/>
    <property type="project" value="UniProtKB-KW"/>
</dbReference>
<dbReference type="InterPro" id="IPR001650">
    <property type="entry name" value="Helicase_C-like"/>
</dbReference>
<dbReference type="PANTHER" id="PTHR43519:SF1">
    <property type="entry name" value="ATP-DEPENDENT RNA HELICASE HRPB"/>
    <property type="match status" value="1"/>
</dbReference>
<evidence type="ECO:0000256" key="4">
    <source>
        <dbReference type="ARBA" id="ARBA00022840"/>
    </source>
</evidence>
<dbReference type="InterPro" id="IPR013689">
    <property type="entry name" value="RNA_helicase_ATP-dep_HrpB_C"/>
</dbReference>
<dbReference type="Proteomes" id="UP000255423">
    <property type="component" value="Unassembled WGS sequence"/>
</dbReference>
<dbReference type="InterPro" id="IPR014001">
    <property type="entry name" value="Helicase_ATP-bd"/>
</dbReference>
<evidence type="ECO:0000313" key="7">
    <source>
        <dbReference type="EMBL" id="SUQ19641.1"/>
    </source>
</evidence>
<evidence type="ECO:0000256" key="3">
    <source>
        <dbReference type="ARBA" id="ARBA00022806"/>
    </source>
</evidence>
<dbReference type="GO" id="GO:0005524">
    <property type="term" value="F:ATP binding"/>
    <property type="evidence" value="ECO:0007669"/>
    <property type="project" value="UniProtKB-KW"/>
</dbReference>
<keyword evidence="2" id="KW-0378">Hydrolase</keyword>
<dbReference type="Pfam" id="PF00270">
    <property type="entry name" value="DEAD"/>
    <property type="match status" value="1"/>
</dbReference>
<keyword evidence="4" id="KW-0067">ATP-binding</keyword>
<dbReference type="Pfam" id="PF08482">
    <property type="entry name" value="HrpB_C"/>
    <property type="match status" value="1"/>
</dbReference>
<sequence>MRTYKDLAIAEEKQKLVDAVNKTNNLLVEAPTGSGKSLYIPWFLSNHFSGRIVVLQPRRIAALALAQYSAKLHNEPCGKTVGYQFRQDSCKSNATRILFQTYGNFLQELLHGKMNAEWVIFDEYHERKADMDLLFAYLLKLQATNRTSNSESIKAPRIAVMSAKLNREEMEQALGVKCLELGHPLYPVQILHQKPAAGTNISAGQGIESEVVRALRTLYRNNVWQTTLVFLPGKAEIAKCHTAASEALGDNVAEFLELYGGQDRETQDRIFEETERPRVIFTTNIAETSITVPNVTGVVDSGIERVSEYDDSEKVNVLRTLPISLQNAIQRSGRSGRTQNGCAIRLWTEDAEKHMPQGIVPEVLQIEPSEFLLQKAALEDSWAQSPNGSKVTIDDDVIASPKGAKQSQIKLPTAIPEAREKVATAMLEKFGMLQDGRITELGNRAIQTPISNIPLALILAKATCAADLPDLLLAAMAWIHSGTEFVQKSKNTLNLLTLASDTLSKAINVPREVSFTLKQLRDFRDTLKETSARPAPKKSEALSSHFIVQQLLAAFPDALATPSGNVYKLSNGNTIRLQVSEPPYALLALSMLRTGGGSKSELRVSLYAPVPKELLGGESDIIRYELLWRSGQERFIGVEIHESESPNGDVRETSRKEILPQEASPKILEKLKELTAEAWRDKLEKENWSGRYLTENLQTLLIKMRLAAKLYPEYGLPEFNEEDMELIFNELTDGIFLLRDINEDRYRNIVEDYFGKSMLAWLQKTFPDHYVLPNGKRARYSYQAVATADEQSSGKIVQSADGVLVEISARIEDFMQLRGEHKIADGKLKVRYDILAPNFRTIQKTWDLTSFWQNTYAEVRKELRGRYPKHPWPESVM</sequence>
<dbReference type="AlphaFoldDB" id="A0A380RWE9"/>
<dbReference type="RefSeq" id="WP_109572219.1">
    <property type="nucleotide sequence ID" value="NZ_UHJL01000001.1"/>
</dbReference>
<evidence type="ECO:0000259" key="6">
    <source>
        <dbReference type="PROSITE" id="PS51194"/>
    </source>
</evidence>
<dbReference type="CDD" id="cd17917">
    <property type="entry name" value="DEXHc_RHA-like"/>
    <property type="match status" value="1"/>
</dbReference>
<evidence type="ECO:0000256" key="1">
    <source>
        <dbReference type="ARBA" id="ARBA00022741"/>
    </source>
</evidence>
<organism evidence="7 8">
    <name type="scientific">Fibrobacter succinogenes</name>
    <name type="common">Bacteroides succinogenes</name>
    <dbReference type="NCBI Taxonomy" id="833"/>
    <lineage>
        <taxon>Bacteria</taxon>
        <taxon>Pseudomonadati</taxon>
        <taxon>Fibrobacterota</taxon>
        <taxon>Fibrobacteria</taxon>
        <taxon>Fibrobacterales</taxon>
        <taxon>Fibrobacteraceae</taxon>
        <taxon>Fibrobacter</taxon>
    </lineage>
</organism>
<dbReference type="PROSITE" id="PS51194">
    <property type="entry name" value="HELICASE_CTER"/>
    <property type="match status" value="1"/>
</dbReference>
<name>A0A380RWE9_FIBSU</name>
<evidence type="ECO:0000313" key="8">
    <source>
        <dbReference type="Proteomes" id="UP000255423"/>
    </source>
</evidence>
<reference evidence="7 8" key="1">
    <citation type="submission" date="2017-08" db="EMBL/GenBank/DDBJ databases">
        <authorList>
            <person name="de Groot N.N."/>
        </authorList>
    </citation>
    <scope>NUCLEOTIDE SEQUENCE [LARGE SCALE GENOMIC DNA]</scope>
    <source>
        <strain evidence="7 8">HM2</strain>
    </source>
</reference>
<dbReference type="Gene3D" id="3.40.50.300">
    <property type="entry name" value="P-loop containing nucleotide triphosphate hydrolases"/>
    <property type="match status" value="2"/>
</dbReference>
<dbReference type="SUPFAM" id="SSF52540">
    <property type="entry name" value="P-loop containing nucleoside triphosphate hydrolases"/>
    <property type="match status" value="1"/>
</dbReference>
<dbReference type="SMART" id="SM00487">
    <property type="entry name" value="DEXDc"/>
    <property type="match status" value="1"/>
</dbReference>
<gene>
    <name evidence="7" type="ORF">SAMN05661053_0881</name>
</gene>
<dbReference type="Pfam" id="PF00271">
    <property type="entry name" value="Helicase_C"/>
    <property type="match status" value="1"/>
</dbReference>
<dbReference type="InterPro" id="IPR011545">
    <property type="entry name" value="DEAD/DEAH_box_helicase_dom"/>
</dbReference>
<dbReference type="GO" id="GO:0003676">
    <property type="term" value="F:nucleic acid binding"/>
    <property type="evidence" value="ECO:0007669"/>
    <property type="project" value="InterPro"/>
</dbReference>
<dbReference type="EMBL" id="UHJL01000001">
    <property type="protein sequence ID" value="SUQ19641.1"/>
    <property type="molecule type" value="Genomic_DNA"/>
</dbReference>
<proteinExistence type="predicted"/>
<dbReference type="InterPro" id="IPR027417">
    <property type="entry name" value="P-loop_NTPase"/>
</dbReference>
<dbReference type="SMART" id="SM00490">
    <property type="entry name" value="HELICc"/>
    <property type="match status" value="1"/>
</dbReference>
<keyword evidence="3 7" id="KW-0347">Helicase</keyword>
<dbReference type="GO" id="GO:0004386">
    <property type="term" value="F:helicase activity"/>
    <property type="evidence" value="ECO:0007669"/>
    <property type="project" value="UniProtKB-KW"/>
</dbReference>
<evidence type="ECO:0000259" key="5">
    <source>
        <dbReference type="PROSITE" id="PS51192"/>
    </source>
</evidence>
<dbReference type="CDD" id="cd18791">
    <property type="entry name" value="SF2_C_RHA"/>
    <property type="match status" value="1"/>
</dbReference>
<feature type="domain" description="Helicase C-terminal" evidence="6">
    <location>
        <begin position="214"/>
        <end position="379"/>
    </location>
</feature>
<protein>
    <submittedName>
        <fullName evidence="7">HrpA-like RNA helicase</fullName>
    </submittedName>
</protein>
<dbReference type="PANTHER" id="PTHR43519">
    <property type="entry name" value="ATP-DEPENDENT RNA HELICASE HRPB"/>
    <property type="match status" value="1"/>
</dbReference>
<keyword evidence="1" id="KW-0547">Nucleotide-binding</keyword>
<feature type="domain" description="Helicase ATP-binding" evidence="5">
    <location>
        <begin position="17"/>
        <end position="183"/>
    </location>
</feature>
<evidence type="ECO:0000256" key="2">
    <source>
        <dbReference type="ARBA" id="ARBA00022801"/>
    </source>
</evidence>
<dbReference type="PROSITE" id="PS51192">
    <property type="entry name" value="HELICASE_ATP_BIND_1"/>
    <property type="match status" value="1"/>
</dbReference>